<sequence length="341" mass="37167">MRVLAIESSCDETGIAIYDSEQGLLSHALYSQIEMHAIYGGVVPELASRDHIRKAIPLIKQVMAEANTTSDDLDGIAYTSGPGLAGALLVGACLARSLAWSWDIPALAVHHMEGHLLAPLLEDPAPEFPFVALLVSGGHTQLVDVQGIGQYEVLGESIDDAAGEAFDKTAKMMDLPYPGGPHISKLAEKGTEGRFKFPRPMTDRPGLDFSFSGLKTFARNTITQCREESGLTEQDKADIALAFEQAAVDTLVIKCRRALKETGRKRLVIAGGVSANRYLRERLQQELKKLDGEVFYPRPEFCTDNGAMIAYAGCQRLMAGQRDGEEIVVHPRWPMDELSAV</sequence>
<evidence type="ECO:0000256" key="1">
    <source>
        <dbReference type="ARBA" id="ARBA00022490"/>
    </source>
</evidence>
<dbReference type="GO" id="GO:0005506">
    <property type="term" value="F:iron ion binding"/>
    <property type="evidence" value="ECO:0007669"/>
    <property type="project" value="UniProtKB-UniRule"/>
</dbReference>
<dbReference type="Gene3D" id="3.30.420.40">
    <property type="match status" value="2"/>
</dbReference>
<comment type="catalytic activity">
    <reaction evidence="7 8">
        <text>L-threonylcarbamoyladenylate + adenosine(37) in tRNA = N(6)-L-threonylcarbamoyladenosine(37) in tRNA + AMP + H(+)</text>
        <dbReference type="Rhea" id="RHEA:37059"/>
        <dbReference type="Rhea" id="RHEA-COMP:10162"/>
        <dbReference type="Rhea" id="RHEA-COMP:10163"/>
        <dbReference type="ChEBI" id="CHEBI:15378"/>
        <dbReference type="ChEBI" id="CHEBI:73682"/>
        <dbReference type="ChEBI" id="CHEBI:74411"/>
        <dbReference type="ChEBI" id="CHEBI:74418"/>
        <dbReference type="ChEBI" id="CHEBI:456215"/>
        <dbReference type="EC" id="2.3.1.234"/>
    </reaction>
</comment>
<dbReference type="NCBIfam" id="TIGR00329">
    <property type="entry name" value="gcp_kae1"/>
    <property type="match status" value="1"/>
</dbReference>
<dbReference type="GO" id="GO:0002949">
    <property type="term" value="P:tRNA threonylcarbamoyladenosine modification"/>
    <property type="evidence" value="ECO:0007669"/>
    <property type="project" value="UniProtKB-UniRule"/>
</dbReference>
<evidence type="ECO:0000256" key="2">
    <source>
        <dbReference type="ARBA" id="ARBA00022679"/>
    </source>
</evidence>
<feature type="binding site" evidence="8">
    <location>
        <position position="304"/>
    </location>
    <ligand>
        <name>Fe cation</name>
        <dbReference type="ChEBI" id="CHEBI:24875"/>
    </ligand>
</feature>
<comment type="caution">
    <text evidence="10">The sequence shown here is derived from an EMBL/GenBank/DDBJ whole genome shotgun (WGS) entry which is preliminary data.</text>
</comment>
<feature type="binding site" evidence="8">
    <location>
        <position position="167"/>
    </location>
    <ligand>
        <name>substrate</name>
    </ligand>
</feature>
<dbReference type="InterPro" id="IPR017861">
    <property type="entry name" value="KAE1/TsaD"/>
</dbReference>
<dbReference type="EMBL" id="AAQH01000004">
    <property type="protein sequence ID" value="EAT12790.1"/>
    <property type="molecule type" value="Genomic_DNA"/>
</dbReference>
<dbReference type="InterPro" id="IPR017860">
    <property type="entry name" value="Peptidase_M22_CS"/>
</dbReference>
<gene>
    <name evidence="8" type="primary">tsaD</name>
    <name evidence="10" type="ORF">RED65_11994</name>
</gene>
<keyword evidence="2 8" id="KW-0808">Transferase</keyword>
<dbReference type="EC" id="2.3.1.234" evidence="8"/>
<dbReference type="FunFam" id="3.30.420.40:FF:000031">
    <property type="entry name" value="tRNA N6-adenosine threonylcarbamoyltransferase"/>
    <property type="match status" value="1"/>
</dbReference>
<dbReference type="InterPro" id="IPR043129">
    <property type="entry name" value="ATPase_NBD"/>
</dbReference>
<keyword evidence="11" id="KW-1185">Reference proteome</keyword>
<evidence type="ECO:0000256" key="3">
    <source>
        <dbReference type="ARBA" id="ARBA00022694"/>
    </source>
</evidence>
<feature type="domain" description="Gcp-like" evidence="9">
    <location>
        <begin position="24"/>
        <end position="311"/>
    </location>
</feature>
<evidence type="ECO:0000313" key="10">
    <source>
        <dbReference type="EMBL" id="EAT12790.1"/>
    </source>
</evidence>
<dbReference type="SUPFAM" id="SSF53067">
    <property type="entry name" value="Actin-like ATPase domain"/>
    <property type="match status" value="2"/>
</dbReference>
<keyword evidence="5 8" id="KW-0408">Iron</keyword>
<keyword evidence="6 8" id="KW-0012">Acyltransferase</keyword>
<dbReference type="STRING" id="207949.RED65_11994"/>
<feature type="binding site" evidence="8">
    <location>
        <position position="115"/>
    </location>
    <ligand>
        <name>Fe cation</name>
        <dbReference type="ChEBI" id="CHEBI:24875"/>
    </ligand>
</feature>
<comment type="subcellular location">
    <subcellularLocation>
        <location evidence="8">Cytoplasm</location>
    </subcellularLocation>
</comment>
<dbReference type="PANTHER" id="PTHR11735:SF6">
    <property type="entry name" value="TRNA N6-ADENOSINE THREONYLCARBAMOYLTRANSFERASE, MITOCHONDRIAL"/>
    <property type="match status" value="1"/>
</dbReference>
<accession>Q1N3T4</accession>
<dbReference type="PRINTS" id="PR00789">
    <property type="entry name" value="OSIALOPTASE"/>
</dbReference>
<name>Q1N3T4_9GAMM</name>
<comment type="caution">
    <text evidence="8">Lacks conserved residue(s) required for the propagation of feature annotation.</text>
</comment>
<dbReference type="HOGENOM" id="CLU_023208_0_0_6"/>
<dbReference type="PANTHER" id="PTHR11735">
    <property type="entry name" value="TRNA N6-ADENOSINE THREONYLCARBAMOYLTRANSFERASE"/>
    <property type="match status" value="1"/>
</dbReference>
<dbReference type="GO" id="GO:0061711">
    <property type="term" value="F:tRNA N(6)-L-threonylcarbamoyladenine synthase activity"/>
    <property type="evidence" value="ECO:0007669"/>
    <property type="project" value="UniProtKB-EC"/>
</dbReference>
<evidence type="ECO:0000259" key="9">
    <source>
        <dbReference type="Pfam" id="PF00814"/>
    </source>
</evidence>
<dbReference type="InterPro" id="IPR000905">
    <property type="entry name" value="Gcp-like_dom"/>
</dbReference>
<dbReference type="AlphaFoldDB" id="Q1N3T4"/>
<feature type="binding site" evidence="8">
    <location>
        <position position="111"/>
    </location>
    <ligand>
        <name>Fe cation</name>
        <dbReference type="ChEBI" id="CHEBI:24875"/>
    </ligand>
</feature>
<dbReference type="OrthoDB" id="9806197at2"/>
<proteinExistence type="inferred from homology"/>
<comment type="cofactor">
    <cofactor evidence="8">
        <name>Fe(2+)</name>
        <dbReference type="ChEBI" id="CHEBI:29033"/>
    </cofactor>
    <text evidence="8">Binds 1 Fe(2+) ion per subunit.</text>
</comment>
<keyword evidence="4 8" id="KW-0479">Metal-binding</keyword>
<dbReference type="HAMAP" id="MF_01445">
    <property type="entry name" value="TsaD"/>
    <property type="match status" value="1"/>
</dbReference>
<evidence type="ECO:0000256" key="6">
    <source>
        <dbReference type="ARBA" id="ARBA00023315"/>
    </source>
</evidence>
<evidence type="ECO:0000256" key="8">
    <source>
        <dbReference type="HAMAP-Rule" id="MF_01445"/>
    </source>
</evidence>
<dbReference type="NCBIfam" id="TIGR03723">
    <property type="entry name" value="T6A_TsaD_YgjD"/>
    <property type="match status" value="1"/>
</dbReference>
<feature type="binding site" evidence="8">
    <location>
        <position position="276"/>
    </location>
    <ligand>
        <name>substrate</name>
    </ligand>
</feature>
<dbReference type="Proteomes" id="UP000004263">
    <property type="component" value="Unassembled WGS sequence"/>
</dbReference>
<comment type="function">
    <text evidence="8">Required for the formation of a threonylcarbamoyl group on adenosine at position 37 (t(6)A37) in tRNAs that read codons beginning with adenine. Is involved in the transfer of the threonylcarbamoyl moiety of threonylcarbamoyl-AMP (TC-AMP) to the N6 group of A37, together with TsaE and TsaB. TsaD likely plays a direct catalytic role in this reaction.</text>
</comment>
<dbReference type="CDD" id="cd24133">
    <property type="entry name" value="ASKHA_NBD_TsaD_bac"/>
    <property type="match status" value="1"/>
</dbReference>
<dbReference type="PROSITE" id="PS01016">
    <property type="entry name" value="GLYCOPROTEASE"/>
    <property type="match status" value="1"/>
</dbReference>
<reference evidence="10 11" key="1">
    <citation type="submission" date="2006-03" db="EMBL/GenBank/DDBJ databases">
        <authorList>
            <person name="Pinhassi J."/>
            <person name="Pedros-Alio C."/>
            <person name="Ferriera S."/>
            <person name="Johnson J."/>
            <person name="Kravitz S."/>
            <person name="Halpern A."/>
            <person name="Remington K."/>
            <person name="Beeson K."/>
            <person name="Tran B."/>
            <person name="Rogers Y.-H."/>
            <person name="Friedman R."/>
            <person name="Venter J.C."/>
        </authorList>
    </citation>
    <scope>NUCLEOTIDE SEQUENCE [LARGE SCALE GENOMIC DNA]</scope>
    <source>
        <strain evidence="10 11">RED65</strain>
    </source>
</reference>
<evidence type="ECO:0000256" key="5">
    <source>
        <dbReference type="ARBA" id="ARBA00023004"/>
    </source>
</evidence>
<feature type="binding site" evidence="8">
    <location>
        <begin position="134"/>
        <end position="138"/>
    </location>
    <ligand>
        <name>substrate</name>
    </ligand>
</feature>
<dbReference type="RefSeq" id="WP_007018680.1">
    <property type="nucleotide sequence ID" value="NZ_CH724118.1"/>
</dbReference>
<protein>
    <recommendedName>
        <fullName evidence="8">tRNA N6-adenosine threonylcarbamoyltransferase</fullName>
        <ecNumber evidence="8">2.3.1.234</ecNumber>
    </recommendedName>
    <alternativeName>
        <fullName evidence="8">N6-L-threonylcarbamoyladenine synthase</fullName>
        <shortName evidence="8">t(6)A synthase</shortName>
    </alternativeName>
    <alternativeName>
        <fullName evidence="8">t(6)A37 threonylcarbamoyladenosine biosynthesis protein TsaD</fullName>
    </alternativeName>
    <alternativeName>
        <fullName evidence="8">tRNA threonylcarbamoyladenosine biosynthesis protein TsaD</fullName>
    </alternativeName>
</protein>
<evidence type="ECO:0000256" key="7">
    <source>
        <dbReference type="ARBA" id="ARBA00048117"/>
    </source>
</evidence>
<dbReference type="GO" id="GO:0005737">
    <property type="term" value="C:cytoplasm"/>
    <property type="evidence" value="ECO:0007669"/>
    <property type="project" value="UniProtKB-SubCell"/>
</dbReference>
<keyword evidence="3 8" id="KW-0819">tRNA processing</keyword>
<keyword evidence="1 8" id="KW-0963">Cytoplasm</keyword>
<organism evidence="10 11">
    <name type="scientific">Bermanella marisrubri</name>
    <dbReference type="NCBI Taxonomy" id="207949"/>
    <lineage>
        <taxon>Bacteria</taxon>
        <taxon>Pseudomonadati</taxon>
        <taxon>Pseudomonadota</taxon>
        <taxon>Gammaproteobacteria</taxon>
        <taxon>Oceanospirillales</taxon>
        <taxon>Oceanospirillaceae</taxon>
        <taxon>Bermanella</taxon>
    </lineage>
</organism>
<comment type="similarity">
    <text evidence="8">Belongs to the KAE1 / TsaD family.</text>
</comment>
<evidence type="ECO:0000313" key="11">
    <source>
        <dbReference type="Proteomes" id="UP000004263"/>
    </source>
</evidence>
<feature type="binding site" evidence="8">
    <location>
        <position position="180"/>
    </location>
    <ligand>
        <name>substrate</name>
    </ligand>
</feature>
<dbReference type="InterPro" id="IPR022450">
    <property type="entry name" value="TsaD"/>
</dbReference>
<dbReference type="Pfam" id="PF00814">
    <property type="entry name" value="TsaD"/>
    <property type="match status" value="1"/>
</dbReference>
<evidence type="ECO:0000256" key="4">
    <source>
        <dbReference type="ARBA" id="ARBA00022723"/>
    </source>
</evidence>